<evidence type="ECO:0000313" key="1">
    <source>
        <dbReference type="EMBL" id="CAI9538276.1"/>
    </source>
</evidence>
<gene>
    <name evidence="1" type="ORF">SPARVUS_LOCUS1400504</name>
</gene>
<reference evidence="1" key="1">
    <citation type="submission" date="2023-05" db="EMBL/GenBank/DDBJ databases">
        <authorList>
            <person name="Stuckert A."/>
        </authorList>
    </citation>
    <scope>NUCLEOTIDE SEQUENCE</scope>
</reference>
<name>A0ABN9AQE6_9NEOB</name>
<dbReference type="Proteomes" id="UP001162483">
    <property type="component" value="Unassembled WGS sequence"/>
</dbReference>
<proteinExistence type="predicted"/>
<organism evidence="1 2">
    <name type="scientific">Staurois parvus</name>
    <dbReference type="NCBI Taxonomy" id="386267"/>
    <lineage>
        <taxon>Eukaryota</taxon>
        <taxon>Metazoa</taxon>
        <taxon>Chordata</taxon>
        <taxon>Craniata</taxon>
        <taxon>Vertebrata</taxon>
        <taxon>Euteleostomi</taxon>
        <taxon>Amphibia</taxon>
        <taxon>Batrachia</taxon>
        <taxon>Anura</taxon>
        <taxon>Neobatrachia</taxon>
        <taxon>Ranoidea</taxon>
        <taxon>Ranidae</taxon>
        <taxon>Staurois</taxon>
    </lineage>
</organism>
<accession>A0ABN9AQE6</accession>
<dbReference type="EMBL" id="CATNWA010000838">
    <property type="protein sequence ID" value="CAI9538276.1"/>
    <property type="molecule type" value="Genomic_DNA"/>
</dbReference>
<feature type="non-terminal residue" evidence="1">
    <location>
        <position position="1"/>
    </location>
</feature>
<keyword evidence="2" id="KW-1185">Reference proteome</keyword>
<evidence type="ECO:0000313" key="2">
    <source>
        <dbReference type="Proteomes" id="UP001162483"/>
    </source>
</evidence>
<sequence length="129" mass="14690">CPLQHPRPSPPVDAGIRLPCSGPWDGWAPELAANLKFLKMIITLLLLLYTVKHCCFNAFHILSLLLCPAPCLHFYCSFCLETEKRPWRPKSVPLCQKRFLDRLENSDSKSEPLAELSDNDSCGKFLIRH</sequence>
<comment type="caution">
    <text evidence="1">The sequence shown here is derived from an EMBL/GenBank/DDBJ whole genome shotgun (WGS) entry which is preliminary data.</text>
</comment>
<protein>
    <submittedName>
        <fullName evidence="1">Uncharacterized protein</fullName>
    </submittedName>
</protein>